<dbReference type="Pfam" id="PF21088">
    <property type="entry name" value="MS_channel_1st"/>
    <property type="match status" value="1"/>
</dbReference>
<evidence type="ECO:0000256" key="3">
    <source>
        <dbReference type="ARBA" id="ARBA00022475"/>
    </source>
</evidence>
<dbReference type="Gene3D" id="3.30.70.100">
    <property type="match status" value="1"/>
</dbReference>
<dbReference type="SUPFAM" id="SSF82861">
    <property type="entry name" value="Mechanosensitive channel protein MscS (YggB), transmembrane region"/>
    <property type="match status" value="1"/>
</dbReference>
<feature type="domain" description="Mechanosensitive ion channel MscS C-terminal" evidence="10">
    <location>
        <begin position="183"/>
        <end position="266"/>
    </location>
</feature>
<dbReference type="InterPro" id="IPR010920">
    <property type="entry name" value="LSM_dom_sf"/>
</dbReference>
<dbReference type="SUPFAM" id="SSF50182">
    <property type="entry name" value="Sm-like ribonucleoproteins"/>
    <property type="match status" value="1"/>
</dbReference>
<reference evidence="12" key="3">
    <citation type="submission" date="2023-02" db="EMBL/GenBank/DDBJ databases">
        <title>Proposal of a novel subspecies: Alicyclobacillus hesperidum subspecies aegle.</title>
        <authorList>
            <person name="Goto K."/>
            <person name="Fujii T."/>
            <person name="Yasui K."/>
            <person name="Mochida K."/>
            <person name="Kato-Tanaka Y."/>
            <person name="Morohoshi S."/>
            <person name="An S.Y."/>
            <person name="Kasai H."/>
            <person name="Yokota A."/>
        </authorList>
    </citation>
    <scope>NUCLEOTIDE SEQUENCE</scope>
    <source>
        <strain evidence="12">DSM 12766</strain>
    </source>
</reference>
<protein>
    <submittedName>
        <fullName evidence="12">Mechanosensitive ion channel protein MscS</fullName>
    </submittedName>
    <submittedName>
        <fullName evidence="13">Small conductance mechanosensitive channel</fullName>
    </submittedName>
</protein>
<feature type="transmembrane region" description="Helical" evidence="8">
    <location>
        <begin position="94"/>
        <end position="114"/>
    </location>
</feature>
<dbReference type="Pfam" id="PF21082">
    <property type="entry name" value="MS_channel_3rd"/>
    <property type="match status" value="1"/>
</dbReference>
<evidence type="ECO:0000313" key="12">
    <source>
        <dbReference type="EMBL" id="GLV14340.1"/>
    </source>
</evidence>
<dbReference type="Pfam" id="PF00924">
    <property type="entry name" value="MS_channel_2nd"/>
    <property type="match status" value="1"/>
</dbReference>
<dbReference type="Gene3D" id="1.10.287.1260">
    <property type="match status" value="1"/>
</dbReference>
<evidence type="ECO:0000256" key="7">
    <source>
        <dbReference type="ARBA" id="ARBA00059688"/>
    </source>
</evidence>
<dbReference type="EMBL" id="FNOJ01000008">
    <property type="protein sequence ID" value="SDW57777.1"/>
    <property type="molecule type" value="Genomic_DNA"/>
</dbReference>
<dbReference type="Proteomes" id="UP000182589">
    <property type="component" value="Unassembled WGS sequence"/>
</dbReference>
<evidence type="ECO:0000256" key="4">
    <source>
        <dbReference type="ARBA" id="ARBA00022692"/>
    </source>
</evidence>
<organism evidence="13 14">
    <name type="scientific">Alicyclobacillus hesperidum</name>
    <dbReference type="NCBI Taxonomy" id="89784"/>
    <lineage>
        <taxon>Bacteria</taxon>
        <taxon>Bacillati</taxon>
        <taxon>Bacillota</taxon>
        <taxon>Bacilli</taxon>
        <taxon>Bacillales</taxon>
        <taxon>Alicyclobacillaceae</taxon>
        <taxon>Alicyclobacillus</taxon>
    </lineage>
</organism>
<dbReference type="InterPro" id="IPR006685">
    <property type="entry name" value="MscS_channel_2nd"/>
</dbReference>
<evidence type="ECO:0000256" key="1">
    <source>
        <dbReference type="ARBA" id="ARBA00004651"/>
    </source>
</evidence>
<feature type="transmembrane region" description="Helical" evidence="8">
    <location>
        <begin position="25"/>
        <end position="46"/>
    </location>
</feature>
<comment type="function">
    <text evidence="7">May play a role in resistance to osmotic downshock.</text>
</comment>
<keyword evidence="3" id="KW-1003">Cell membrane</keyword>
<proteinExistence type="inferred from homology"/>
<dbReference type="Proteomes" id="UP001157137">
    <property type="component" value="Unassembled WGS sequence"/>
</dbReference>
<dbReference type="Gene3D" id="2.30.30.60">
    <property type="match status" value="1"/>
</dbReference>
<dbReference type="RefSeq" id="WP_074693127.1">
    <property type="nucleotide sequence ID" value="NZ_BSRA01000011.1"/>
</dbReference>
<dbReference type="FunFam" id="2.30.30.60:FF:000001">
    <property type="entry name" value="MscS Mechanosensitive ion channel"/>
    <property type="match status" value="1"/>
</dbReference>
<evidence type="ECO:0000256" key="8">
    <source>
        <dbReference type="SAM" id="Phobius"/>
    </source>
</evidence>
<comment type="subcellular location">
    <subcellularLocation>
        <location evidence="1">Cell membrane</location>
        <topology evidence="1">Multi-pass membrane protein</topology>
    </subcellularLocation>
</comment>
<dbReference type="SUPFAM" id="SSF82689">
    <property type="entry name" value="Mechanosensitive channel protein MscS (YggB), C-terminal domain"/>
    <property type="match status" value="1"/>
</dbReference>
<feature type="domain" description="Mechanosensitive ion channel MscS" evidence="9">
    <location>
        <begin position="113"/>
        <end position="177"/>
    </location>
</feature>
<keyword evidence="6 8" id="KW-0472">Membrane</keyword>
<sequence length="284" mass="31468">MQMWKTVQHYVATHVTGAEHISWDALRIVVLLIGAKIFIHVACKVLHKIIYSRNKLDERRQHTLNSLFTNIVRYSVYFILLLTILPIVGVHIEALLAGAGVAGIAIAFGAQSLLKDFFNGLFILFEDQYGVGDYVTINGLTGQVKSIGLRITVLKIWTGEVVVIPNGQIAQVVNFSKENSIAVIDVNVGYNADADLAISIVRDVMEQLRETQSNIVGSIDVLGMNALNDSNYTIRATAECEPYTQWSVMRLANQRIHRAFAEHGIDLPAQKVVYMQGGHKPVQA</sequence>
<evidence type="ECO:0000256" key="5">
    <source>
        <dbReference type="ARBA" id="ARBA00022989"/>
    </source>
</evidence>
<evidence type="ECO:0000259" key="9">
    <source>
        <dbReference type="Pfam" id="PF00924"/>
    </source>
</evidence>
<dbReference type="STRING" id="89784.SAMN04489725_10884"/>
<reference evidence="13" key="2">
    <citation type="submission" date="2016-10" db="EMBL/GenBank/DDBJ databases">
        <authorList>
            <person name="de Groot N.N."/>
        </authorList>
    </citation>
    <scope>NUCLEOTIDE SEQUENCE [LARGE SCALE GENOMIC DNA]</scope>
    <source>
        <strain evidence="13">DSM 12489</strain>
    </source>
</reference>
<feature type="transmembrane region" description="Helical" evidence="8">
    <location>
        <begin position="67"/>
        <end position="88"/>
    </location>
</feature>
<accession>A0A1H2UNS7</accession>
<keyword evidence="5 8" id="KW-1133">Transmembrane helix</keyword>
<dbReference type="InterPro" id="IPR011066">
    <property type="entry name" value="MscS_channel_C_sf"/>
</dbReference>
<dbReference type="AlphaFoldDB" id="A0A1H2UNS7"/>
<dbReference type="InterPro" id="IPR011014">
    <property type="entry name" value="MscS_channel_TM-2"/>
</dbReference>
<dbReference type="GO" id="GO:0008381">
    <property type="term" value="F:mechanosensitive monoatomic ion channel activity"/>
    <property type="evidence" value="ECO:0007669"/>
    <property type="project" value="InterPro"/>
</dbReference>
<evidence type="ECO:0000256" key="2">
    <source>
        <dbReference type="ARBA" id="ARBA00008017"/>
    </source>
</evidence>
<dbReference type="EMBL" id="BSRA01000011">
    <property type="protein sequence ID" value="GLV14340.1"/>
    <property type="molecule type" value="Genomic_DNA"/>
</dbReference>
<name>A0A1H2UNS7_9BACL</name>
<keyword evidence="14" id="KW-1185">Reference proteome</keyword>
<keyword evidence="4 8" id="KW-0812">Transmembrane</keyword>
<dbReference type="InterPro" id="IPR049278">
    <property type="entry name" value="MS_channel_C"/>
</dbReference>
<reference evidence="14" key="1">
    <citation type="submission" date="2016-10" db="EMBL/GenBank/DDBJ databases">
        <authorList>
            <person name="Varghese N."/>
        </authorList>
    </citation>
    <scope>NUCLEOTIDE SEQUENCE [LARGE SCALE GENOMIC DNA]</scope>
    <source>
        <strain evidence="14">DSM 12489</strain>
    </source>
</reference>
<gene>
    <name evidence="12" type="ORF">Heshes_20240</name>
    <name evidence="13" type="ORF">SAMN04489725_10884</name>
</gene>
<dbReference type="PANTHER" id="PTHR30460:SF0">
    <property type="entry name" value="MODERATE CONDUCTANCE MECHANOSENSITIVE CHANNEL YBIO"/>
    <property type="match status" value="1"/>
</dbReference>
<dbReference type="InterPro" id="IPR023408">
    <property type="entry name" value="MscS_beta-dom_sf"/>
</dbReference>
<evidence type="ECO:0000256" key="6">
    <source>
        <dbReference type="ARBA" id="ARBA00023136"/>
    </source>
</evidence>
<feature type="domain" description="Mechanosensitive ion channel transmembrane helices 2/3" evidence="11">
    <location>
        <begin position="70"/>
        <end position="111"/>
    </location>
</feature>
<comment type="similarity">
    <text evidence="2">Belongs to the MscS (TC 1.A.23) family.</text>
</comment>
<evidence type="ECO:0000259" key="11">
    <source>
        <dbReference type="Pfam" id="PF21088"/>
    </source>
</evidence>
<dbReference type="PANTHER" id="PTHR30460">
    <property type="entry name" value="MODERATE CONDUCTANCE MECHANOSENSITIVE CHANNEL YBIO"/>
    <property type="match status" value="1"/>
</dbReference>
<dbReference type="InterPro" id="IPR045276">
    <property type="entry name" value="YbiO_bact"/>
</dbReference>
<evidence type="ECO:0000313" key="14">
    <source>
        <dbReference type="Proteomes" id="UP000182589"/>
    </source>
</evidence>
<dbReference type="InterPro" id="IPR049142">
    <property type="entry name" value="MS_channel_1st"/>
</dbReference>
<evidence type="ECO:0000313" key="13">
    <source>
        <dbReference type="EMBL" id="SDW57777.1"/>
    </source>
</evidence>
<dbReference type="GO" id="GO:0005886">
    <property type="term" value="C:plasma membrane"/>
    <property type="evidence" value="ECO:0007669"/>
    <property type="project" value="UniProtKB-SubCell"/>
</dbReference>
<evidence type="ECO:0000259" key="10">
    <source>
        <dbReference type="Pfam" id="PF21082"/>
    </source>
</evidence>